<accession>A0A7R8UMC3</accession>
<name>A0A7R8UMC3_HERIL</name>
<keyword evidence="2" id="KW-1185">Reference proteome</keyword>
<sequence>MTNPTARKQLLPSKIGTTYPKFGSPAHLEAVLARIRGAVQLSQTRRNPRKNACRHIFNWIPPLALFSTWEILMHYRDPPTLFHGNVETSEAILPPCDDHSQFPDARVMRNRTVSVRELCKFAGSFDNKHTWELLESYTAVDLENTRTCDTPTVPKTFSQSTKNMAAPFKKTQMRFDVLNGCDVGISD</sequence>
<dbReference type="AlphaFoldDB" id="A0A7R8UMC3"/>
<proteinExistence type="predicted"/>
<dbReference type="Proteomes" id="UP000594454">
    <property type="component" value="Chromosome 2"/>
</dbReference>
<reference evidence="1 2" key="1">
    <citation type="submission" date="2020-11" db="EMBL/GenBank/DDBJ databases">
        <authorList>
            <person name="Wallbank WR R."/>
            <person name="Pardo Diaz C."/>
            <person name="Kozak K."/>
            <person name="Martin S."/>
            <person name="Jiggins C."/>
            <person name="Moest M."/>
            <person name="Warren A I."/>
            <person name="Generalovic N T."/>
            <person name="Byers J.R.P. K."/>
            <person name="Montejo-Kovacevich G."/>
            <person name="Yen C E."/>
        </authorList>
    </citation>
    <scope>NUCLEOTIDE SEQUENCE [LARGE SCALE GENOMIC DNA]</scope>
</reference>
<evidence type="ECO:0000313" key="2">
    <source>
        <dbReference type="Proteomes" id="UP000594454"/>
    </source>
</evidence>
<gene>
    <name evidence="1" type="ORF">HERILL_LOCUS6117</name>
</gene>
<dbReference type="EMBL" id="LR899010">
    <property type="protein sequence ID" value="CAD7083139.1"/>
    <property type="molecule type" value="Genomic_DNA"/>
</dbReference>
<evidence type="ECO:0000313" key="1">
    <source>
        <dbReference type="EMBL" id="CAD7083139.1"/>
    </source>
</evidence>
<organism evidence="1 2">
    <name type="scientific">Hermetia illucens</name>
    <name type="common">Black soldier fly</name>
    <dbReference type="NCBI Taxonomy" id="343691"/>
    <lineage>
        <taxon>Eukaryota</taxon>
        <taxon>Metazoa</taxon>
        <taxon>Ecdysozoa</taxon>
        <taxon>Arthropoda</taxon>
        <taxon>Hexapoda</taxon>
        <taxon>Insecta</taxon>
        <taxon>Pterygota</taxon>
        <taxon>Neoptera</taxon>
        <taxon>Endopterygota</taxon>
        <taxon>Diptera</taxon>
        <taxon>Brachycera</taxon>
        <taxon>Stratiomyomorpha</taxon>
        <taxon>Stratiomyidae</taxon>
        <taxon>Hermetiinae</taxon>
        <taxon>Hermetia</taxon>
    </lineage>
</organism>
<protein>
    <submittedName>
        <fullName evidence="1">Uncharacterized protein</fullName>
    </submittedName>
</protein>
<dbReference type="InParanoid" id="A0A7R8UMC3"/>